<dbReference type="PROSITE" id="PS51462">
    <property type="entry name" value="NUDIX"/>
    <property type="match status" value="1"/>
</dbReference>
<dbReference type="InterPro" id="IPR020084">
    <property type="entry name" value="NUDIX_hydrolase_CS"/>
</dbReference>
<reference evidence="5 6" key="1">
    <citation type="journal article" date="2012" name="Front. Microbiol.">
        <title>Redundancy and modularity in membrane-associated dissimilatory nitrate reduction in Bacillus.</title>
        <authorList>
            <person name="Heylen K."/>
            <person name="Keltjens J."/>
        </authorList>
    </citation>
    <scope>NUCLEOTIDE SEQUENCE [LARGE SCALE GENOMIC DNA]</scope>
    <source>
        <strain evidence="5 6">LMG 9581</strain>
    </source>
</reference>
<organism evidence="5 6">
    <name type="scientific">Schinkia azotoformans LMG 9581</name>
    <dbReference type="NCBI Taxonomy" id="1131731"/>
    <lineage>
        <taxon>Bacteria</taxon>
        <taxon>Bacillati</taxon>
        <taxon>Bacillota</taxon>
        <taxon>Bacilli</taxon>
        <taxon>Bacillales</taxon>
        <taxon>Bacillaceae</taxon>
        <taxon>Calidifontibacillus/Schinkia group</taxon>
        <taxon>Schinkia</taxon>
    </lineage>
</organism>
<dbReference type="InterPro" id="IPR020476">
    <property type="entry name" value="Nudix_hydrolase"/>
</dbReference>
<dbReference type="SUPFAM" id="SSF54909">
    <property type="entry name" value="Dimeric alpha+beta barrel"/>
    <property type="match status" value="1"/>
</dbReference>
<protein>
    <submittedName>
        <fullName evidence="5">NUDIX hydrolase</fullName>
    </submittedName>
</protein>
<feature type="domain" description="Nudix hydrolase" evidence="4">
    <location>
        <begin position="106"/>
        <end position="225"/>
    </location>
</feature>
<comment type="similarity">
    <text evidence="3">Belongs to the Nudix hydrolase family.</text>
</comment>
<dbReference type="Pfam" id="PF00293">
    <property type="entry name" value="NUDIX"/>
    <property type="match status" value="1"/>
</dbReference>
<evidence type="ECO:0000259" key="4">
    <source>
        <dbReference type="PROSITE" id="PS51462"/>
    </source>
</evidence>
<evidence type="ECO:0000256" key="2">
    <source>
        <dbReference type="ARBA" id="ARBA00022801"/>
    </source>
</evidence>
<accession>K6C4N0</accession>
<keyword evidence="6" id="KW-1185">Reference proteome</keyword>
<comment type="cofactor">
    <cofactor evidence="1">
        <name>Mg(2+)</name>
        <dbReference type="ChEBI" id="CHEBI:18420"/>
    </cofactor>
</comment>
<gene>
    <name evidence="5" type="ORF">BAZO_11354</name>
</gene>
<dbReference type="STRING" id="1131731.BAZO_11354"/>
<dbReference type="CDD" id="cd02883">
    <property type="entry name" value="NUDIX_Hydrolase"/>
    <property type="match status" value="1"/>
</dbReference>
<dbReference type="Gene3D" id="3.30.70.100">
    <property type="match status" value="1"/>
</dbReference>
<sequence length="255" mass="29599">MFYRREMYRVWPEKLNGFNKYFREFVLPNQVKNGARLVGRWVTEGNDEVVVMWEYPSFEEYFKIEERVLKDDMYKQAEEQLRKIGPLFEDFSQAFLKSTGIYNSPMQSVTVSGYITNEKGEVLLVQTYWRADTWELPGGRVDEGETLDAALYREIYEETGIKVKLQGVTGVYSNGSTISIVFRGSCAGGELSVSDETKDVRFVKIDKTNLNCFIRRGKFFSRVLDAMEGNCVPYEAFKVRPYELLNRIGKSESKE</sequence>
<keyword evidence="2 3" id="KW-0378">Hydrolase</keyword>
<dbReference type="Pfam" id="PF07978">
    <property type="entry name" value="NIPSNAP"/>
    <property type="match status" value="1"/>
</dbReference>
<dbReference type="Proteomes" id="UP000006315">
    <property type="component" value="Unassembled WGS sequence"/>
</dbReference>
<dbReference type="PANTHER" id="PTHR43046:SF2">
    <property type="entry name" value="8-OXO-DGTP DIPHOSPHATASE-RELATED"/>
    <property type="match status" value="1"/>
</dbReference>
<dbReference type="PROSITE" id="PS00893">
    <property type="entry name" value="NUDIX_BOX"/>
    <property type="match status" value="1"/>
</dbReference>
<dbReference type="RefSeq" id="WP_003331615.1">
    <property type="nucleotide sequence ID" value="NZ_AJLR01000093.1"/>
</dbReference>
<dbReference type="InterPro" id="IPR000086">
    <property type="entry name" value="NUDIX_hydrolase_dom"/>
</dbReference>
<dbReference type="InterPro" id="IPR015797">
    <property type="entry name" value="NUDIX_hydrolase-like_dom_sf"/>
</dbReference>
<dbReference type="AlphaFoldDB" id="K6C4N0"/>
<name>K6C4N0_SCHAZ</name>
<evidence type="ECO:0000256" key="3">
    <source>
        <dbReference type="RuleBase" id="RU003476"/>
    </source>
</evidence>
<evidence type="ECO:0000313" key="5">
    <source>
        <dbReference type="EMBL" id="EKN66070.1"/>
    </source>
</evidence>
<evidence type="ECO:0000313" key="6">
    <source>
        <dbReference type="Proteomes" id="UP000006315"/>
    </source>
</evidence>
<dbReference type="InterPro" id="IPR012577">
    <property type="entry name" value="NIPSNAP"/>
</dbReference>
<dbReference type="InterPro" id="IPR011008">
    <property type="entry name" value="Dimeric_a/b-barrel"/>
</dbReference>
<dbReference type="PANTHER" id="PTHR43046">
    <property type="entry name" value="GDP-MANNOSE MANNOSYL HYDROLASE"/>
    <property type="match status" value="1"/>
</dbReference>
<evidence type="ECO:0000256" key="1">
    <source>
        <dbReference type="ARBA" id="ARBA00001946"/>
    </source>
</evidence>
<comment type="caution">
    <text evidence="5">The sequence shown here is derived from an EMBL/GenBank/DDBJ whole genome shotgun (WGS) entry which is preliminary data.</text>
</comment>
<dbReference type="EMBL" id="AJLR01000093">
    <property type="protein sequence ID" value="EKN66070.1"/>
    <property type="molecule type" value="Genomic_DNA"/>
</dbReference>
<dbReference type="SUPFAM" id="SSF55811">
    <property type="entry name" value="Nudix"/>
    <property type="match status" value="1"/>
</dbReference>
<dbReference type="GO" id="GO:0016787">
    <property type="term" value="F:hydrolase activity"/>
    <property type="evidence" value="ECO:0007669"/>
    <property type="project" value="UniProtKB-KW"/>
</dbReference>
<dbReference type="Gene3D" id="3.90.79.10">
    <property type="entry name" value="Nucleoside Triphosphate Pyrophosphohydrolase"/>
    <property type="match status" value="1"/>
</dbReference>
<dbReference type="PRINTS" id="PR00502">
    <property type="entry name" value="NUDIXFAMILY"/>
</dbReference>
<dbReference type="PATRIC" id="fig|1131731.3.peg.2342"/>
<proteinExistence type="inferred from homology"/>